<accession>A0A9D2EPL3</accession>
<dbReference type="AlphaFoldDB" id="A0A9D2EPL3"/>
<evidence type="ECO:0000313" key="2">
    <source>
        <dbReference type="Proteomes" id="UP000824048"/>
    </source>
</evidence>
<proteinExistence type="predicted"/>
<name>A0A9D2EPL3_9FIRM</name>
<reference evidence="1" key="1">
    <citation type="journal article" date="2021" name="PeerJ">
        <title>Extensive microbial diversity within the chicken gut microbiome revealed by metagenomics and culture.</title>
        <authorList>
            <person name="Gilroy R."/>
            <person name="Ravi A."/>
            <person name="Getino M."/>
            <person name="Pursley I."/>
            <person name="Horton D.L."/>
            <person name="Alikhan N.F."/>
            <person name="Baker D."/>
            <person name="Gharbi K."/>
            <person name="Hall N."/>
            <person name="Watson M."/>
            <person name="Adriaenssens E.M."/>
            <person name="Foster-Nyarko E."/>
            <person name="Jarju S."/>
            <person name="Secka A."/>
            <person name="Antonio M."/>
            <person name="Oren A."/>
            <person name="Chaudhuri R.R."/>
            <person name="La Ragione R."/>
            <person name="Hildebrand F."/>
            <person name="Pallen M.J."/>
        </authorList>
    </citation>
    <scope>NUCLEOTIDE SEQUENCE</scope>
    <source>
        <strain evidence="1">ChiSxjej1B13-11774</strain>
    </source>
</reference>
<dbReference type="EMBL" id="DXBP01000008">
    <property type="protein sequence ID" value="HIZ41250.1"/>
    <property type="molecule type" value="Genomic_DNA"/>
</dbReference>
<dbReference type="InterPro" id="IPR036286">
    <property type="entry name" value="LexA/Signal_pep-like_sf"/>
</dbReference>
<organism evidence="1 2">
    <name type="scientific">Candidatus Gemmiger excrementigallinarum</name>
    <dbReference type="NCBI Taxonomy" id="2838609"/>
    <lineage>
        <taxon>Bacteria</taxon>
        <taxon>Bacillati</taxon>
        <taxon>Bacillota</taxon>
        <taxon>Clostridia</taxon>
        <taxon>Eubacteriales</taxon>
        <taxon>Gemmiger</taxon>
    </lineage>
</organism>
<dbReference type="CDD" id="cd06462">
    <property type="entry name" value="Peptidase_S24_S26"/>
    <property type="match status" value="1"/>
</dbReference>
<protein>
    <submittedName>
        <fullName evidence="1">S24/S26 family peptidase</fullName>
    </submittedName>
</protein>
<reference evidence="1" key="2">
    <citation type="submission" date="2021-04" db="EMBL/GenBank/DDBJ databases">
        <authorList>
            <person name="Gilroy R."/>
        </authorList>
    </citation>
    <scope>NUCLEOTIDE SEQUENCE</scope>
    <source>
        <strain evidence="1">ChiSxjej1B13-11774</strain>
    </source>
</reference>
<comment type="caution">
    <text evidence="1">The sequence shown here is derived from an EMBL/GenBank/DDBJ whole genome shotgun (WGS) entry which is preliminary data.</text>
</comment>
<dbReference type="SUPFAM" id="SSF51306">
    <property type="entry name" value="LexA/Signal peptidase"/>
    <property type="match status" value="1"/>
</dbReference>
<evidence type="ECO:0000313" key="1">
    <source>
        <dbReference type="EMBL" id="HIZ41250.1"/>
    </source>
</evidence>
<sequence>MQHRTIEEELALTGRALSWTVGVSMEPLLHHRRSTVVIESPHGPLKRGDVALYRNARNDYVLHRVIGTAAEGYVIRGDNCYWKETVPPDKIVGVMAGYYADEGEQYTPCGSPADLQYRRTLPLRFAWVWLHALPGRARRKLGYAIRWRLRRL</sequence>
<dbReference type="Proteomes" id="UP000824048">
    <property type="component" value="Unassembled WGS sequence"/>
</dbReference>
<gene>
    <name evidence="1" type="ORF">H9811_01670</name>
</gene>